<proteinExistence type="predicted"/>
<dbReference type="Proteomes" id="UP001159363">
    <property type="component" value="Chromosome 10"/>
</dbReference>
<comment type="caution">
    <text evidence="2">The sequence shown here is derived from an EMBL/GenBank/DDBJ whole genome shotgun (WGS) entry which is preliminary data.</text>
</comment>
<dbReference type="EMBL" id="JARBHB010000011">
    <property type="protein sequence ID" value="KAJ8872213.1"/>
    <property type="molecule type" value="Genomic_DNA"/>
</dbReference>
<accession>A0ABQ9GJM9</accession>
<organism evidence="2 3">
    <name type="scientific">Dryococelus australis</name>
    <dbReference type="NCBI Taxonomy" id="614101"/>
    <lineage>
        <taxon>Eukaryota</taxon>
        <taxon>Metazoa</taxon>
        <taxon>Ecdysozoa</taxon>
        <taxon>Arthropoda</taxon>
        <taxon>Hexapoda</taxon>
        <taxon>Insecta</taxon>
        <taxon>Pterygota</taxon>
        <taxon>Neoptera</taxon>
        <taxon>Polyneoptera</taxon>
        <taxon>Phasmatodea</taxon>
        <taxon>Verophasmatodea</taxon>
        <taxon>Anareolatae</taxon>
        <taxon>Phasmatidae</taxon>
        <taxon>Eurycanthinae</taxon>
        <taxon>Dryococelus</taxon>
    </lineage>
</organism>
<reference evidence="2 3" key="1">
    <citation type="submission" date="2023-02" db="EMBL/GenBank/DDBJ databases">
        <title>LHISI_Scaffold_Assembly.</title>
        <authorList>
            <person name="Stuart O.P."/>
            <person name="Cleave R."/>
            <person name="Magrath M.J.L."/>
            <person name="Mikheyev A.S."/>
        </authorList>
    </citation>
    <scope>NUCLEOTIDE SEQUENCE [LARGE SCALE GENOMIC DNA]</scope>
    <source>
        <strain evidence="2">Daus_M_001</strain>
        <tissue evidence="2">Leg muscle</tissue>
    </source>
</reference>
<name>A0ABQ9GJM9_9NEOP</name>
<gene>
    <name evidence="2" type="ORF">PR048_025815</name>
</gene>
<feature type="region of interest" description="Disordered" evidence="1">
    <location>
        <begin position="329"/>
        <end position="362"/>
    </location>
</feature>
<evidence type="ECO:0000313" key="2">
    <source>
        <dbReference type="EMBL" id="KAJ8872213.1"/>
    </source>
</evidence>
<keyword evidence="3" id="KW-1185">Reference proteome</keyword>
<sequence>MQRTSVFLQTLHETAIPRTSLGRAEHFAQRRNGEGIIQLDILEQHTQLLLQKGTVRLDHRALGARRAFDVNSEMVPATHVDLTSHQGEPGSISDRPTLGFSQVGITPDDSAGQRLSSGISHLPLPFIPVLLHSHLISPSSALNTPLLRAAQISRSHCNITLSYGTTPTLADGDFSSSLGCVSTTELSPFADPRALIYHLTKSFAHAVKKIRSSPLAVAMIQRSTDCRIQPGGGTIQIASRRQSVPLSISSSALALVSKTPVDARTISKYSAFLSDAPLQLAAPRARVLHSAANARHCRCSEVVRDGASCTGKRERGKESAMAFVRRRSQHSSEVISENHHGKQKSGWPVREPNSRPPECESSELPLHHLARSEGEYHGLERPGNIQILATEELFGQEHSKTLTDFELLQGILLLAQNCTQCTHAAGSNNQRIDIIPLLVAARPKSRSEGAIRATVTRTPSASSLLRARGALGSPLVDNRSIMNAAKYRAVFGVVWTNRTMVSSNTDTNRTGVLAVDKISVKHVHAEVDFAIGSQFSRHDLDDSDPIADLQGNNRVGAVYVLVTAPRLLKAVHDKDKIDVKHVYTEVDFAIGSQFSRHDLDDSDPIADLQGNK</sequence>
<evidence type="ECO:0000256" key="1">
    <source>
        <dbReference type="SAM" id="MobiDB-lite"/>
    </source>
</evidence>
<evidence type="ECO:0000313" key="3">
    <source>
        <dbReference type="Proteomes" id="UP001159363"/>
    </source>
</evidence>
<protein>
    <submittedName>
        <fullName evidence="2">Uncharacterized protein</fullName>
    </submittedName>
</protein>